<name>A0A1D1VA85_RAMVA</name>
<evidence type="ECO:0000313" key="1">
    <source>
        <dbReference type="EMBL" id="GAU95448.1"/>
    </source>
</evidence>
<gene>
    <name evidence="1" type="primary">RvY_07062</name>
    <name evidence="1" type="synonym">RvY_07062.1</name>
    <name evidence="1" type="ORF">RvY_07062-1</name>
</gene>
<evidence type="ECO:0000313" key="2">
    <source>
        <dbReference type="Proteomes" id="UP000186922"/>
    </source>
</evidence>
<dbReference type="EMBL" id="BDGG01000003">
    <property type="protein sequence ID" value="GAU95448.1"/>
    <property type="molecule type" value="Genomic_DNA"/>
</dbReference>
<protein>
    <submittedName>
        <fullName evidence="1">Uncharacterized protein</fullName>
    </submittedName>
</protein>
<proteinExistence type="predicted"/>
<reference evidence="1 2" key="1">
    <citation type="journal article" date="2016" name="Nat. Commun.">
        <title>Extremotolerant tardigrade genome and improved radiotolerance of human cultured cells by tardigrade-unique protein.</title>
        <authorList>
            <person name="Hashimoto T."/>
            <person name="Horikawa D.D."/>
            <person name="Saito Y."/>
            <person name="Kuwahara H."/>
            <person name="Kozuka-Hata H."/>
            <person name="Shin-I T."/>
            <person name="Minakuchi Y."/>
            <person name="Ohishi K."/>
            <person name="Motoyama A."/>
            <person name="Aizu T."/>
            <person name="Enomoto A."/>
            <person name="Kondo K."/>
            <person name="Tanaka S."/>
            <person name="Hara Y."/>
            <person name="Koshikawa S."/>
            <person name="Sagara H."/>
            <person name="Miura T."/>
            <person name="Yokobori S."/>
            <person name="Miyagawa K."/>
            <person name="Suzuki Y."/>
            <person name="Kubo T."/>
            <person name="Oyama M."/>
            <person name="Kohara Y."/>
            <person name="Fujiyama A."/>
            <person name="Arakawa K."/>
            <person name="Katayama T."/>
            <person name="Toyoda A."/>
            <person name="Kunieda T."/>
        </authorList>
    </citation>
    <scope>NUCLEOTIDE SEQUENCE [LARGE SCALE GENOMIC DNA]</scope>
    <source>
        <strain evidence="1 2">YOKOZUNA-1</strain>
    </source>
</reference>
<sequence length="103" mass="11337">MAWMREPMHLSISSKGSSVDGLARLPAMLARFAAITIFPITKRSRYASGANTDTNIRTENDRKWCLIIPVSAAATQRDSASSSTDRILLLQNLASAVTSDRRR</sequence>
<dbReference type="AlphaFoldDB" id="A0A1D1VA85"/>
<organism evidence="1 2">
    <name type="scientific">Ramazzottius varieornatus</name>
    <name type="common">Water bear</name>
    <name type="synonym">Tardigrade</name>
    <dbReference type="NCBI Taxonomy" id="947166"/>
    <lineage>
        <taxon>Eukaryota</taxon>
        <taxon>Metazoa</taxon>
        <taxon>Ecdysozoa</taxon>
        <taxon>Tardigrada</taxon>
        <taxon>Eutardigrada</taxon>
        <taxon>Parachela</taxon>
        <taxon>Hypsibioidea</taxon>
        <taxon>Ramazzottiidae</taxon>
        <taxon>Ramazzottius</taxon>
    </lineage>
</organism>
<accession>A0A1D1VA85</accession>
<keyword evidence="2" id="KW-1185">Reference proteome</keyword>
<comment type="caution">
    <text evidence="1">The sequence shown here is derived from an EMBL/GenBank/DDBJ whole genome shotgun (WGS) entry which is preliminary data.</text>
</comment>
<dbReference type="Proteomes" id="UP000186922">
    <property type="component" value="Unassembled WGS sequence"/>
</dbReference>